<evidence type="ECO:0000313" key="2">
    <source>
        <dbReference type="Proteomes" id="UP000023541"/>
    </source>
</evidence>
<dbReference type="eggNOG" id="COG4706">
    <property type="taxonomic scope" value="Bacteria"/>
</dbReference>
<dbReference type="AlphaFoldDB" id="A0A023BUB8"/>
<comment type="caution">
    <text evidence="1">The sequence shown here is derived from an EMBL/GenBank/DDBJ whole genome shotgun (WGS) entry which is preliminary data.</text>
</comment>
<name>A0A023BUB8_9FLAO</name>
<dbReference type="STRING" id="1317122.ATO12_16935"/>
<dbReference type="Gene3D" id="3.10.129.10">
    <property type="entry name" value="Hotdog Thioesterase"/>
    <property type="match status" value="1"/>
</dbReference>
<sequence>MKNTKLPIRNIKHLIPQKEPFEMVDTLLGFSETSVASSFKVTENNLFLKDNLFLEPGIIENMAQTVALHTGYDYFLKNEPAPTGYIGSIKKVEVFHLPKVNETITTKAEILHEFMGVTMVKIEVFNAKKEVIASGQMKTVIAS</sequence>
<dbReference type="RefSeq" id="WP_034242355.1">
    <property type="nucleotide sequence ID" value="NZ_AQRA01000005.1"/>
</dbReference>
<organism evidence="1 2">
    <name type="scientific">Aquimarina atlantica</name>
    <dbReference type="NCBI Taxonomy" id="1317122"/>
    <lineage>
        <taxon>Bacteria</taxon>
        <taxon>Pseudomonadati</taxon>
        <taxon>Bacteroidota</taxon>
        <taxon>Flavobacteriia</taxon>
        <taxon>Flavobacteriales</taxon>
        <taxon>Flavobacteriaceae</taxon>
        <taxon>Aquimarina</taxon>
    </lineage>
</organism>
<evidence type="ECO:0000313" key="1">
    <source>
        <dbReference type="EMBL" id="EZH73622.1"/>
    </source>
</evidence>
<dbReference type="EMBL" id="AQRA01000005">
    <property type="protein sequence ID" value="EZH73622.1"/>
    <property type="molecule type" value="Genomic_DNA"/>
</dbReference>
<protein>
    <submittedName>
        <fullName evidence="1">FabZ</fullName>
    </submittedName>
</protein>
<dbReference type="Pfam" id="PF22817">
    <property type="entry name" value="ApeP-like"/>
    <property type="match status" value="1"/>
</dbReference>
<dbReference type="SUPFAM" id="SSF54637">
    <property type="entry name" value="Thioesterase/thiol ester dehydrase-isomerase"/>
    <property type="match status" value="1"/>
</dbReference>
<dbReference type="Proteomes" id="UP000023541">
    <property type="component" value="Unassembled WGS sequence"/>
</dbReference>
<dbReference type="InterPro" id="IPR029069">
    <property type="entry name" value="HotDog_dom_sf"/>
</dbReference>
<gene>
    <name evidence="1" type="ORF">ATO12_16935</name>
</gene>
<reference evidence="1 2" key="1">
    <citation type="submission" date="2014-04" db="EMBL/GenBank/DDBJ databases">
        <title>Aquimarina sp. 22II-S11-z7 Genome Sequencing.</title>
        <authorList>
            <person name="Lai Q."/>
        </authorList>
    </citation>
    <scope>NUCLEOTIDE SEQUENCE [LARGE SCALE GENOMIC DNA]</scope>
    <source>
        <strain evidence="1 2">22II-S11-z7</strain>
    </source>
</reference>
<accession>A0A023BUB8</accession>
<proteinExistence type="predicted"/>
<keyword evidence="2" id="KW-1185">Reference proteome</keyword>
<dbReference type="OrthoDB" id="826697at2"/>
<dbReference type="InterPro" id="IPR016776">
    <property type="entry name" value="ApeP-like_dehydratase"/>
</dbReference>